<reference evidence="2" key="2">
    <citation type="submission" date="2018-10" db="UniProtKB">
        <authorList>
            <consortium name="EnsemblPlants"/>
        </authorList>
    </citation>
    <scope>IDENTIFICATION</scope>
</reference>
<dbReference type="OMA" id="HIGRPDP"/>
<dbReference type="Gramene" id="TraesWEE_scaffold_054435_01G000200.1">
    <property type="protein sequence ID" value="TraesWEE_scaffold_054435_01G000200.1"/>
    <property type="gene ID" value="TraesWEE_scaffold_054435_01G000200"/>
</dbReference>
<dbReference type="PANTHER" id="PTHR31672:SF2">
    <property type="entry name" value="F-BOX DOMAIN-CONTAINING PROTEIN"/>
    <property type="match status" value="1"/>
</dbReference>
<evidence type="ECO:0000313" key="3">
    <source>
        <dbReference type="Proteomes" id="UP000019116"/>
    </source>
</evidence>
<proteinExistence type="predicted"/>
<protein>
    <recommendedName>
        <fullName evidence="1">F-box domain-containing protein</fullName>
    </recommendedName>
</protein>
<dbReference type="Gramene" id="TraesCS4A03G0954900.1">
    <property type="protein sequence ID" value="TraesCS4A03G0954900.1.CDS1"/>
    <property type="gene ID" value="TraesCS4A03G0954900"/>
</dbReference>
<dbReference type="Gramene" id="TraesNOR4A03G02206160.1">
    <property type="protein sequence ID" value="TraesNOR4A03G02206160.1.CDS1"/>
    <property type="gene ID" value="TraesNOR4A03G02206160"/>
</dbReference>
<dbReference type="Gene3D" id="1.20.1280.50">
    <property type="match status" value="1"/>
</dbReference>
<dbReference type="InterPro" id="IPR050796">
    <property type="entry name" value="SCF_F-box_component"/>
</dbReference>
<dbReference type="SMART" id="SM00256">
    <property type="entry name" value="FBOX"/>
    <property type="match status" value="1"/>
</dbReference>
<dbReference type="SUPFAM" id="SSF81383">
    <property type="entry name" value="F-box domain"/>
    <property type="match status" value="1"/>
</dbReference>
<gene>
    <name evidence="2" type="primary">LOC123082968</name>
</gene>
<dbReference type="Gramene" id="TraesCS4A02G383600.1">
    <property type="protein sequence ID" value="TraesCS4A02G383600.1.cds1"/>
    <property type="gene ID" value="TraesCS4A02G383600"/>
</dbReference>
<dbReference type="Gramene" id="TraesROB_scaffold_000923_01G000200.1">
    <property type="protein sequence ID" value="TraesROB_scaffold_000923_01G000200.1"/>
    <property type="gene ID" value="TraesROB_scaffold_000923_01G000200"/>
</dbReference>
<dbReference type="OrthoDB" id="637689at2759"/>
<evidence type="ECO:0000313" key="2">
    <source>
        <dbReference type="EnsemblPlants" id="TraesCS4A02G383600.1.cds1"/>
    </source>
</evidence>
<dbReference type="RefSeq" id="XP_044361079.1">
    <property type="nucleotide sequence ID" value="XM_044505144.1"/>
</dbReference>
<dbReference type="Pfam" id="PF08268">
    <property type="entry name" value="FBA_3"/>
    <property type="match status" value="1"/>
</dbReference>
<dbReference type="STRING" id="4565.A0A3B6I3P4"/>
<dbReference type="InterPro" id="IPR001810">
    <property type="entry name" value="F-box_dom"/>
</dbReference>
<accession>A0A3B6I3P4</accession>
<dbReference type="Proteomes" id="UP000019116">
    <property type="component" value="Chromosome 4A"/>
</dbReference>
<dbReference type="InterPro" id="IPR036047">
    <property type="entry name" value="F-box-like_dom_sf"/>
</dbReference>
<sequence>MAEAAGATPLLPGLPDEITIGEILVRLPPKPLLRCRAVSPAWRRATSARDFLLSHHARQSALPLLYSHKDVADGGQSLDVTLFDHRAGVAAATDQFQRIARLKAVPLEGGIEDGSFTPLFYPVASCDGLLLLSIECDLCICNPETQQYAPLEQLDGFMTVGFYLHPPTGQYRLLLYHETDQRAVYVFSIGSNQPPRHIGRPDPLAGHGLLFRGSLHWHTGNWIMAFDTTTESFRQIRSPVAREDYGQLFAMGDMLGIFFLNDEKTAIDIWVMKDYQGEVWAFKCRVELPVAEIRDHCQNSSHIDEVMVVNGDGELLVLVGFEDWLFQVDSDGKLIASFHARGLPSYNIVHKQSLVQHTFFPTLEGYVINDSPFI</sequence>
<dbReference type="Gramene" id="TraesCLE_scaffold_064834_01G000200.1">
    <property type="protein sequence ID" value="TraesCLE_scaffold_064834_01G000200.1"/>
    <property type="gene ID" value="TraesCLE_scaffold_064834_01G000200"/>
</dbReference>
<dbReference type="EnsemblPlants" id="TraesCS4A02G383600.1">
    <property type="protein sequence ID" value="TraesCS4A02G383600.1.cds1"/>
    <property type="gene ID" value="TraesCS4A02G383600"/>
</dbReference>
<dbReference type="KEGG" id="taes:123082968"/>
<dbReference type="NCBIfam" id="TIGR01640">
    <property type="entry name" value="F_box_assoc_1"/>
    <property type="match status" value="1"/>
</dbReference>
<feature type="domain" description="F-box" evidence="1">
    <location>
        <begin position="14"/>
        <end position="55"/>
    </location>
</feature>
<organism evidence="2">
    <name type="scientific">Triticum aestivum</name>
    <name type="common">Wheat</name>
    <dbReference type="NCBI Taxonomy" id="4565"/>
    <lineage>
        <taxon>Eukaryota</taxon>
        <taxon>Viridiplantae</taxon>
        <taxon>Streptophyta</taxon>
        <taxon>Embryophyta</taxon>
        <taxon>Tracheophyta</taxon>
        <taxon>Spermatophyta</taxon>
        <taxon>Magnoliopsida</taxon>
        <taxon>Liliopsida</taxon>
        <taxon>Poales</taxon>
        <taxon>Poaceae</taxon>
        <taxon>BOP clade</taxon>
        <taxon>Pooideae</taxon>
        <taxon>Triticodae</taxon>
        <taxon>Triticeae</taxon>
        <taxon>Triticinae</taxon>
        <taxon>Triticum</taxon>
    </lineage>
</organism>
<dbReference type="Gramene" id="TraesARI4A03G02222380.1">
    <property type="protein sequence ID" value="TraesARI4A03G02222380.1.CDS1"/>
    <property type="gene ID" value="TraesARI4A03G02222380"/>
</dbReference>
<dbReference type="Pfam" id="PF00646">
    <property type="entry name" value="F-box"/>
    <property type="match status" value="1"/>
</dbReference>
<reference evidence="2" key="1">
    <citation type="submission" date="2018-08" db="EMBL/GenBank/DDBJ databases">
        <authorList>
            <person name="Rossello M."/>
        </authorList>
    </citation>
    <scope>NUCLEOTIDE SEQUENCE [LARGE SCALE GENOMIC DNA]</scope>
    <source>
        <strain evidence="2">cv. Chinese Spring</strain>
    </source>
</reference>
<evidence type="ECO:0000259" key="1">
    <source>
        <dbReference type="SMART" id="SM00256"/>
    </source>
</evidence>
<keyword evidence="3" id="KW-1185">Reference proteome</keyword>
<dbReference type="PANTHER" id="PTHR31672">
    <property type="entry name" value="BNACNNG10540D PROTEIN"/>
    <property type="match status" value="1"/>
</dbReference>
<dbReference type="InterPro" id="IPR013187">
    <property type="entry name" value="F-box-assoc_dom_typ3"/>
</dbReference>
<name>A0A3B6I3P4_WHEAT</name>
<dbReference type="GeneID" id="123082968"/>
<dbReference type="InterPro" id="IPR017451">
    <property type="entry name" value="F-box-assoc_interact_dom"/>
</dbReference>
<dbReference type="AlphaFoldDB" id="A0A3B6I3P4"/>